<proteinExistence type="predicted"/>
<gene>
    <name evidence="1" type="ORF">PSON_ATCC_30995.1.T0110269</name>
</gene>
<evidence type="ECO:0000313" key="2">
    <source>
        <dbReference type="Proteomes" id="UP000692954"/>
    </source>
</evidence>
<comment type="caution">
    <text evidence="1">The sequence shown here is derived from an EMBL/GenBank/DDBJ whole genome shotgun (WGS) entry which is preliminary data.</text>
</comment>
<evidence type="ECO:0000313" key="1">
    <source>
        <dbReference type="EMBL" id="CAD8057541.1"/>
    </source>
</evidence>
<reference evidence="1" key="1">
    <citation type="submission" date="2021-01" db="EMBL/GenBank/DDBJ databases">
        <authorList>
            <consortium name="Genoscope - CEA"/>
            <person name="William W."/>
        </authorList>
    </citation>
    <scope>NUCLEOTIDE SEQUENCE</scope>
</reference>
<name>A0A8S1KT46_9CILI</name>
<organism evidence="1 2">
    <name type="scientific">Paramecium sonneborni</name>
    <dbReference type="NCBI Taxonomy" id="65129"/>
    <lineage>
        <taxon>Eukaryota</taxon>
        <taxon>Sar</taxon>
        <taxon>Alveolata</taxon>
        <taxon>Ciliophora</taxon>
        <taxon>Intramacronucleata</taxon>
        <taxon>Oligohymenophorea</taxon>
        <taxon>Peniculida</taxon>
        <taxon>Parameciidae</taxon>
        <taxon>Paramecium</taxon>
    </lineage>
</organism>
<keyword evidence="2" id="KW-1185">Reference proteome</keyword>
<dbReference type="Proteomes" id="UP000692954">
    <property type="component" value="Unassembled WGS sequence"/>
</dbReference>
<sequence length="179" mass="21093">MNQFIFFSQVSQIKRDLIIQNQKCYREFLLHRYNCIRIFKFNFNDIRITSDITLQSVIGLKKLLKLLNITIKANALFNCRKKKLLEILNCSIITSFGGSQVLKFSDLNSNDLTIESFPEQKILQSIEYLVIALEDEGVDLYIYDQKIIQIFIKGVSQIYRKILKGIFYSQFIQNWSENI</sequence>
<dbReference type="AlphaFoldDB" id="A0A8S1KT46"/>
<dbReference type="EMBL" id="CAJJDN010000011">
    <property type="protein sequence ID" value="CAD8057541.1"/>
    <property type="molecule type" value="Genomic_DNA"/>
</dbReference>
<accession>A0A8S1KT46</accession>
<protein>
    <submittedName>
        <fullName evidence="1">Uncharacterized protein</fullName>
    </submittedName>
</protein>